<dbReference type="InterPro" id="IPR031325">
    <property type="entry name" value="RHS_repeat"/>
</dbReference>
<evidence type="ECO:0000313" key="6">
    <source>
        <dbReference type="Proteomes" id="UP000032266"/>
    </source>
</evidence>
<evidence type="ECO:0000256" key="3">
    <source>
        <dbReference type="SAM" id="SignalP"/>
    </source>
</evidence>
<evidence type="ECO:0000259" key="4">
    <source>
        <dbReference type="Pfam" id="PF25023"/>
    </source>
</evidence>
<dbReference type="Pfam" id="PF05593">
    <property type="entry name" value="RHS_repeat"/>
    <property type="match status" value="1"/>
</dbReference>
<evidence type="ECO:0000256" key="1">
    <source>
        <dbReference type="ARBA" id="ARBA00022737"/>
    </source>
</evidence>
<dbReference type="Pfam" id="PF25023">
    <property type="entry name" value="TEN_YD-shell"/>
    <property type="match status" value="3"/>
</dbReference>
<dbReference type="KEGG" id="gsn:YC6258_02300"/>
<accession>A0A0C5VLV9</accession>
<keyword evidence="1" id="KW-0677">Repeat</keyword>
<dbReference type="PANTHER" id="PTHR32305:SF15">
    <property type="entry name" value="PROTEIN RHSA-RELATED"/>
    <property type="match status" value="1"/>
</dbReference>
<keyword evidence="6" id="KW-1185">Reference proteome</keyword>
<protein>
    <submittedName>
        <fullName evidence="5">Rhs family protein</fullName>
    </submittedName>
</protein>
<evidence type="ECO:0000256" key="2">
    <source>
        <dbReference type="SAM" id="MobiDB-lite"/>
    </source>
</evidence>
<dbReference type="AlphaFoldDB" id="A0A0C5VLV9"/>
<dbReference type="PRINTS" id="PR00394">
    <property type="entry name" value="RHSPROTEIN"/>
</dbReference>
<dbReference type="InterPro" id="IPR056823">
    <property type="entry name" value="TEN-like_YD-shell"/>
</dbReference>
<proteinExistence type="predicted"/>
<dbReference type="OrthoDB" id="9815414at2"/>
<feature type="compositionally biased region" description="Low complexity" evidence="2">
    <location>
        <begin position="859"/>
        <end position="869"/>
    </location>
</feature>
<feature type="region of interest" description="Disordered" evidence="2">
    <location>
        <begin position="222"/>
        <end position="245"/>
    </location>
</feature>
<dbReference type="STRING" id="1445510.YC6258_02300"/>
<name>A0A0C5VLV9_9GAMM</name>
<dbReference type="PANTHER" id="PTHR32305">
    <property type="match status" value="1"/>
</dbReference>
<feature type="domain" description="Teneurin-like YD-shell" evidence="4">
    <location>
        <begin position="37"/>
        <end position="176"/>
    </location>
</feature>
<dbReference type="HOGENOM" id="CLU_003684_2_1_6"/>
<feature type="domain" description="Teneurin-like YD-shell" evidence="4">
    <location>
        <begin position="181"/>
        <end position="382"/>
    </location>
</feature>
<sequence>MTLKQIMKPVNLRCPSSRPMLALCTLIFASTLSFTAQASERTTSYTYNSLGLISSTDGPRSDVSDITTYDYDLDTGRLLSTTNALGHTVTLSDFDANNRPQTVTDANGLVTRLSYNWQGKILTRTIEGPEGDLTTTYTYNGYGALTRVTAPNGATVSYHYDDAHRLIAISNAHGERIDYTLDAAGNVLSTQIHDASGTLVRQHQQAFDELSRLRQSIGGTDQQTTQYGYDANDNNTRITDPKQNPDTTQQFDALNRLTQITDSAGGITYFSYDSQDRITSVTDPRGLVTRYQYNGFGDLTTLTSPDTGTTTFAYDDAGNLIQKTDAHGTVTQYTYDALNRPTHIQTSGETNQHLYYSYDVANYNGIGRLYMMRQDPVRLYYRYNSLGQVTRQTVRMYDADNHYTERHTHYAYNAQGQLTRLTYPTGTVLNYEYNDQGQLQHITWQANQNAVAQPLIRDLTYLPFGPATGFTYGNGIQQSYTYDLDYRLTDLSSRVQDWVYHYDLNSNIEQIQNLTDSTLDQSFSYDGLNRLIDANGPYGDYQYRYDAVGNRTERLINQSSQLTTETYTYAEQANQLLKVDSTTTDSSANSTHSDSRNFQYSESGQLLQDQNNTRTLNLVYGNDQRLQHIDNSDTGVQADYTYNPQGQRVRKILTDNTGTVVSTTLYHYDLAGHLIAETDENGTPIREYLYLGEQAIAMKVSGNRLYYVHNDHLNTPRILTDQDQNKVWEIQTTPFGEISEEITTGITQLKGFPGQMRDPETGYSDNWNRTYDPSIGRYLQSDPIGLGGGLNTYGYVNGNPLSYVDPNGLRGAFGQATATYYDIMTGGAAANGHGGISGYGSQYDLYFDQNRLPTTHHGSNSSSSSSTNSAPEFLTEPNWSIAGDSDATSKAIERAREKQRQKERIAAHRQVHQICDNVPNVTDPCEFAKANLKRWQSCLNIRQSYRDLIGGEYDEQINQVKRNIEKAKEAVRENCGHEPDCQ</sequence>
<feature type="compositionally biased region" description="Low complexity" evidence="2">
    <location>
        <begin position="580"/>
        <end position="592"/>
    </location>
</feature>
<dbReference type="NCBIfam" id="TIGR03696">
    <property type="entry name" value="Rhs_assc_core"/>
    <property type="match status" value="1"/>
</dbReference>
<reference evidence="5 6" key="1">
    <citation type="submission" date="2014-01" db="EMBL/GenBank/DDBJ databases">
        <title>Full genme sequencing of cellulolytic bacterium Gynuella sunshinyii YC6258T gen. nov., sp. nov.</title>
        <authorList>
            <person name="Khan H."/>
            <person name="Chung E.J."/>
            <person name="Chung Y.R."/>
        </authorList>
    </citation>
    <scope>NUCLEOTIDE SEQUENCE [LARGE SCALE GENOMIC DNA]</scope>
    <source>
        <strain evidence="5 6">YC6258</strain>
    </source>
</reference>
<feature type="signal peptide" evidence="3">
    <location>
        <begin position="1"/>
        <end position="38"/>
    </location>
</feature>
<dbReference type="RefSeq" id="WP_052830205.1">
    <property type="nucleotide sequence ID" value="NZ_CP007142.1"/>
</dbReference>
<feature type="region of interest" description="Disordered" evidence="2">
    <location>
        <begin position="854"/>
        <end position="888"/>
    </location>
</feature>
<dbReference type="InterPro" id="IPR050708">
    <property type="entry name" value="T6SS_VgrG/RHS"/>
</dbReference>
<dbReference type="EMBL" id="CP007142">
    <property type="protein sequence ID" value="AJQ94338.1"/>
    <property type="molecule type" value="Genomic_DNA"/>
</dbReference>
<dbReference type="PATRIC" id="fig|1445510.3.peg.2256"/>
<dbReference type="Gene3D" id="2.180.10.10">
    <property type="entry name" value="RHS repeat-associated core"/>
    <property type="match status" value="3"/>
</dbReference>
<keyword evidence="3" id="KW-0732">Signal</keyword>
<feature type="domain" description="Teneurin-like YD-shell" evidence="4">
    <location>
        <begin position="553"/>
        <end position="782"/>
    </location>
</feature>
<organism evidence="5 6">
    <name type="scientific">Gynuella sunshinyii YC6258</name>
    <dbReference type="NCBI Taxonomy" id="1445510"/>
    <lineage>
        <taxon>Bacteria</taxon>
        <taxon>Pseudomonadati</taxon>
        <taxon>Pseudomonadota</taxon>
        <taxon>Gammaproteobacteria</taxon>
        <taxon>Oceanospirillales</taxon>
        <taxon>Saccharospirillaceae</taxon>
        <taxon>Gynuella</taxon>
    </lineage>
</organism>
<dbReference type="NCBIfam" id="TIGR01643">
    <property type="entry name" value="YD_repeat_2x"/>
    <property type="match status" value="9"/>
</dbReference>
<feature type="compositionally biased region" description="Polar residues" evidence="2">
    <location>
        <begin position="596"/>
        <end position="607"/>
    </location>
</feature>
<feature type="chain" id="PRO_5002183744" evidence="3">
    <location>
        <begin position="39"/>
        <end position="982"/>
    </location>
</feature>
<gene>
    <name evidence="5" type="ORF">YC6258_02300</name>
</gene>
<evidence type="ECO:0000313" key="5">
    <source>
        <dbReference type="EMBL" id="AJQ94338.1"/>
    </source>
</evidence>
<dbReference type="InterPro" id="IPR006530">
    <property type="entry name" value="YD"/>
</dbReference>
<dbReference type="Proteomes" id="UP000032266">
    <property type="component" value="Chromosome"/>
</dbReference>
<dbReference type="InterPro" id="IPR022385">
    <property type="entry name" value="Rhs_assc_core"/>
</dbReference>
<feature type="region of interest" description="Disordered" evidence="2">
    <location>
        <begin position="580"/>
        <end position="607"/>
    </location>
</feature>